<dbReference type="Pfam" id="PF13193">
    <property type="entry name" value="AMP-binding_C"/>
    <property type="match status" value="1"/>
</dbReference>
<comment type="cofactor">
    <cofactor evidence="1">
        <name>Mg(2+)</name>
        <dbReference type="ChEBI" id="CHEBI:18420"/>
    </cofactor>
</comment>
<dbReference type="FunFam" id="3.30.300.30:FF:000007">
    <property type="entry name" value="4-coumarate--CoA ligase 2"/>
    <property type="match status" value="1"/>
</dbReference>
<keyword evidence="6" id="KW-0067">ATP-binding</keyword>
<dbReference type="AlphaFoldDB" id="A0A2T7CN04"/>
<evidence type="ECO:0000256" key="1">
    <source>
        <dbReference type="ARBA" id="ARBA00001946"/>
    </source>
</evidence>
<comment type="catalytic activity">
    <reaction evidence="9">
        <text>(E)-4-coumaroyl-AMP + CoA = (E)-4-coumaroyl-CoA + AMP + H(+)</text>
        <dbReference type="Rhea" id="RHEA:72423"/>
        <dbReference type="ChEBI" id="CHEBI:15378"/>
        <dbReference type="ChEBI" id="CHEBI:57287"/>
        <dbReference type="ChEBI" id="CHEBI:85008"/>
        <dbReference type="ChEBI" id="CHEBI:192348"/>
        <dbReference type="ChEBI" id="CHEBI:456215"/>
    </reaction>
    <physiologicalReaction direction="left-to-right" evidence="9">
        <dbReference type="Rhea" id="RHEA:72424"/>
    </physiologicalReaction>
</comment>
<evidence type="ECO:0000256" key="9">
    <source>
        <dbReference type="ARBA" id="ARBA00034223"/>
    </source>
</evidence>
<dbReference type="InterPro" id="IPR020845">
    <property type="entry name" value="AMP-binding_CS"/>
</dbReference>
<evidence type="ECO:0000256" key="4">
    <source>
        <dbReference type="ARBA" id="ARBA00022598"/>
    </source>
</evidence>
<feature type="domain" description="AMP-dependent synthetase/ligase" evidence="11">
    <location>
        <begin position="78"/>
        <end position="428"/>
    </location>
</feature>
<evidence type="ECO:0000256" key="10">
    <source>
        <dbReference type="ARBA" id="ARBA00034252"/>
    </source>
</evidence>
<protein>
    <recommendedName>
        <fullName evidence="3">4-coumarate--CoA ligase</fullName>
        <ecNumber evidence="3">6.2.1.12</ecNumber>
    </recommendedName>
</protein>
<dbReference type="SUPFAM" id="SSF56801">
    <property type="entry name" value="Acetyl-CoA synthetase-like"/>
    <property type="match status" value="1"/>
</dbReference>
<dbReference type="GO" id="GO:0016207">
    <property type="term" value="F:4-coumarate-CoA ligase activity"/>
    <property type="evidence" value="ECO:0007669"/>
    <property type="project" value="UniProtKB-EC"/>
</dbReference>
<dbReference type="Pfam" id="PF00501">
    <property type="entry name" value="AMP-binding"/>
    <property type="match status" value="1"/>
</dbReference>
<dbReference type="InterPro" id="IPR000873">
    <property type="entry name" value="AMP-dep_synth/lig_dom"/>
</dbReference>
<keyword evidence="5" id="KW-0547">Nucleotide-binding</keyword>
<keyword evidence="7" id="KW-0460">Magnesium</keyword>
<dbReference type="Proteomes" id="UP000244336">
    <property type="component" value="Chromosome 8"/>
</dbReference>
<evidence type="ECO:0000256" key="3">
    <source>
        <dbReference type="ARBA" id="ARBA00012959"/>
    </source>
</evidence>
<name>A0A2T7CN04_9POAL</name>
<keyword evidence="14" id="KW-1185">Reference proteome</keyword>
<dbReference type="GO" id="GO:0005524">
    <property type="term" value="F:ATP binding"/>
    <property type="evidence" value="ECO:0007669"/>
    <property type="project" value="UniProtKB-KW"/>
</dbReference>
<keyword evidence="4" id="KW-0436">Ligase</keyword>
<organism evidence="13 14">
    <name type="scientific">Panicum hallii var. hallii</name>
    <dbReference type="NCBI Taxonomy" id="1504633"/>
    <lineage>
        <taxon>Eukaryota</taxon>
        <taxon>Viridiplantae</taxon>
        <taxon>Streptophyta</taxon>
        <taxon>Embryophyta</taxon>
        <taxon>Tracheophyta</taxon>
        <taxon>Spermatophyta</taxon>
        <taxon>Magnoliopsida</taxon>
        <taxon>Liliopsida</taxon>
        <taxon>Poales</taxon>
        <taxon>Poaceae</taxon>
        <taxon>PACMAD clade</taxon>
        <taxon>Panicoideae</taxon>
        <taxon>Panicodae</taxon>
        <taxon>Paniceae</taxon>
        <taxon>Panicinae</taxon>
        <taxon>Panicum</taxon>
        <taxon>Panicum sect. Panicum</taxon>
    </lineage>
</organism>
<dbReference type="Gene3D" id="3.30.300.30">
    <property type="match status" value="1"/>
</dbReference>
<dbReference type="GO" id="GO:0106290">
    <property type="term" value="F:trans-cinnamate-CoA ligase activity"/>
    <property type="evidence" value="ECO:0007669"/>
    <property type="project" value="UniProtKB-ARBA"/>
</dbReference>
<dbReference type="GO" id="GO:0009698">
    <property type="term" value="P:phenylpropanoid metabolic process"/>
    <property type="evidence" value="ECO:0007669"/>
    <property type="project" value="UniProtKB-ARBA"/>
</dbReference>
<dbReference type="Gene3D" id="3.40.50.12780">
    <property type="entry name" value="N-terminal domain of ligase-like"/>
    <property type="match status" value="1"/>
</dbReference>
<proteinExistence type="inferred from homology"/>
<dbReference type="STRING" id="1504633.A0A2T7CN04"/>
<dbReference type="EC" id="6.2.1.12" evidence="3"/>
<dbReference type="OrthoDB" id="10253869at2759"/>
<dbReference type="Gramene" id="PUZ44704">
    <property type="protein sequence ID" value="PUZ44704"/>
    <property type="gene ID" value="GQ55_8G131800"/>
</dbReference>
<dbReference type="InterPro" id="IPR025110">
    <property type="entry name" value="AMP-bd_C"/>
</dbReference>
<evidence type="ECO:0000313" key="13">
    <source>
        <dbReference type="EMBL" id="PUZ44704.1"/>
    </source>
</evidence>
<dbReference type="PROSITE" id="PS00455">
    <property type="entry name" value="AMP_BINDING"/>
    <property type="match status" value="1"/>
</dbReference>
<dbReference type="EMBL" id="CM009756">
    <property type="protein sequence ID" value="PUZ44704.1"/>
    <property type="molecule type" value="Genomic_DNA"/>
</dbReference>
<evidence type="ECO:0000256" key="7">
    <source>
        <dbReference type="ARBA" id="ARBA00022842"/>
    </source>
</evidence>
<dbReference type="InterPro" id="IPR042099">
    <property type="entry name" value="ANL_N_sf"/>
</dbReference>
<evidence type="ECO:0000256" key="8">
    <source>
        <dbReference type="ARBA" id="ARBA00034219"/>
    </source>
</evidence>
<evidence type="ECO:0000259" key="12">
    <source>
        <dbReference type="Pfam" id="PF13193"/>
    </source>
</evidence>
<sequence length="593" mass="62661">MAAQPHPGDPALHNCAQLAVAPIGESSMPPPAAEVDPRSGYCAATKTFHSLRAPLPLPPADLPLSFPSFMFSLLPAALPSRPALVDAATGEAVPFPAFLSGVRALAAALRARLGISRGDVAFVLAPPGVHVPVLYYALMAVGAVVSPANPALTAGEISGLVALSGPSVAFAVKATAGKLPPGLNTVLLDSARFLSFFHEARDEDGTAAGTDVVTHQSDPAAILYSSGTTGRAKAVVLTHRNLMASNATRAAATVDVLMLAVPLFHVYGFTFCLRVAPSANTLVLHTARRFDGREVLAAVGRFGATRLALAPPALLAIVRAAEEEETLIARVATLQAVNCGGAPLATELFRRFLHKFPGVCLLQGYGLTETTSGFCRAVGEEESAQIGSVGRLSWGAQAKVVHPETGVALPPGVPGELWVRGPFVMKGYAGDEDSTSKILDSEGWLRTGDLCYIDKDGIVFVVDRLKELIKYKGYQVPPAELESLLQTHPDIDEAAVVPYPDDQAGELPVAFIVSRSGSNLHEAQIKEFVAKQVVHYKQIHHVFFVNSIPKNAADSFSVKLKDLFWIPTSVSALVSHEVESLLRSPMAIFPPLI</sequence>
<dbReference type="InterPro" id="IPR045851">
    <property type="entry name" value="AMP-bd_C_sf"/>
</dbReference>
<evidence type="ECO:0000256" key="2">
    <source>
        <dbReference type="ARBA" id="ARBA00006432"/>
    </source>
</evidence>
<dbReference type="PANTHER" id="PTHR24096:SF298">
    <property type="entry name" value="4-COUMARATE--COA LIGASE"/>
    <property type="match status" value="1"/>
</dbReference>
<dbReference type="PANTHER" id="PTHR24096">
    <property type="entry name" value="LONG-CHAIN-FATTY-ACID--COA LIGASE"/>
    <property type="match status" value="1"/>
</dbReference>
<feature type="domain" description="AMP-binding enzyme C-terminal" evidence="12">
    <location>
        <begin position="480"/>
        <end position="552"/>
    </location>
</feature>
<gene>
    <name evidence="13" type="ORF">GQ55_8G131800</name>
</gene>
<comment type="similarity">
    <text evidence="2">Belongs to the ATP-dependent AMP-binding enzyme family.</text>
</comment>
<evidence type="ECO:0000313" key="14">
    <source>
        <dbReference type="Proteomes" id="UP000244336"/>
    </source>
</evidence>
<evidence type="ECO:0000256" key="6">
    <source>
        <dbReference type="ARBA" id="ARBA00022840"/>
    </source>
</evidence>
<comment type="catalytic activity">
    <reaction evidence="10">
        <text>(E)-4-coumarate + ATP + CoA = (E)-4-coumaroyl-CoA + AMP + diphosphate</text>
        <dbReference type="Rhea" id="RHEA:19641"/>
        <dbReference type="ChEBI" id="CHEBI:12876"/>
        <dbReference type="ChEBI" id="CHEBI:30616"/>
        <dbReference type="ChEBI" id="CHEBI:33019"/>
        <dbReference type="ChEBI" id="CHEBI:57287"/>
        <dbReference type="ChEBI" id="CHEBI:85008"/>
        <dbReference type="ChEBI" id="CHEBI:456215"/>
        <dbReference type="EC" id="6.2.1.12"/>
    </reaction>
    <physiologicalReaction direction="left-to-right" evidence="10">
        <dbReference type="Rhea" id="RHEA:19642"/>
    </physiologicalReaction>
</comment>
<evidence type="ECO:0000256" key="5">
    <source>
        <dbReference type="ARBA" id="ARBA00022741"/>
    </source>
</evidence>
<accession>A0A2T7CN04</accession>
<comment type="catalytic activity">
    <reaction evidence="8">
        <text>(E)-4-coumarate + ATP + H(+) = (E)-4-coumaroyl-AMP + diphosphate</text>
        <dbReference type="Rhea" id="RHEA:72419"/>
        <dbReference type="ChEBI" id="CHEBI:12876"/>
        <dbReference type="ChEBI" id="CHEBI:15378"/>
        <dbReference type="ChEBI" id="CHEBI:30616"/>
        <dbReference type="ChEBI" id="CHEBI:33019"/>
        <dbReference type="ChEBI" id="CHEBI:192348"/>
    </reaction>
    <physiologicalReaction direction="left-to-right" evidence="8">
        <dbReference type="Rhea" id="RHEA:72420"/>
    </physiologicalReaction>
</comment>
<evidence type="ECO:0000259" key="11">
    <source>
        <dbReference type="Pfam" id="PF00501"/>
    </source>
</evidence>
<reference evidence="13 14" key="1">
    <citation type="submission" date="2018-04" db="EMBL/GenBank/DDBJ databases">
        <title>WGS assembly of Panicum hallii var. hallii HAL2.</title>
        <authorList>
            <person name="Lovell J."/>
            <person name="Jenkins J."/>
            <person name="Lowry D."/>
            <person name="Mamidi S."/>
            <person name="Sreedasyam A."/>
            <person name="Weng X."/>
            <person name="Barry K."/>
            <person name="Bonette J."/>
            <person name="Campitelli B."/>
            <person name="Daum C."/>
            <person name="Gordon S."/>
            <person name="Gould B."/>
            <person name="Lipzen A."/>
            <person name="MacQueen A."/>
            <person name="Palacio-Mejia J."/>
            <person name="Plott C."/>
            <person name="Shakirov E."/>
            <person name="Shu S."/>
            <person name="Yoshinaga Y."/>
            <person name="Zane M."/>
            <person name="Rokhsar D."/>
            <person name="Grimwood J."/>
            <person name="Schmutz J."/>
            <person name="Juenger T."/>
        </authorList>
    </citation>
    <scope>NUCLEOTIDE SEQUENCE [LARGE SCALE GENOMIC DNA]</scope>
    <source>
        <strain evidence="14">cv. HAL2</strain>
    </source>
</reference>